<gene>
    <name evidence="2" type="ORF">ACFOUP_06385</name>
</gene>
<protein>
    <submittedName>
        <fullName evidence="2">Helix-turn-helix domain-containing protein</fullName>
    </submittedName>
</protein>
<name>A0ABV8EJK8_9BACT</name>
<feature type="domain" description="Schlafen AlbA-2" evidence="1">
    <location>
        <begin position="14"/>
        <end position="129"/>
    </location>
</feature>
<proteinExistence type="predicted"/>
<dbReference type="InterPro" id="IPR007421">
    <property type="entry name" value="Schlafen_AlbA_2_dom"/>
</dbReference>
<reference evidence="3" key="1">
    <citation type="journal article" date="2019" name="Int. J. Syst. Evol. Microbiol.">
        <title>The Global Catalogue of Microorganisms (GCM) 10K type strain sequencing project: providing services to taxonomists for standard genome sequencing and annotation.</title>
        <authorList>
            <consortium name="The Broad Institute Genomics Platform"/>
            <consortium name="The Broad Institute Genome Sequencing Center for Infectious Disease"/>
            <person name="Wu L."/>
            <person name="Ma J."/>
        </authorList>
    </citation>
    <scope>NUCLEOTIDE SEQUENCE [LARGE SCALE GENOMIC DNA]</scope>
    <source>
        <strain evidence="3">CECT 8551</strain>
    </source>
</reference>
<dbReference type="InterPro" id="IPR038461">
    <property type="entry name" value="Schlafen_AlbA_2_dom_sf"/>
</dbReference>
<sequence>MTLQDIQKWASQGEGLTVEFKKKAAHPDKIVREMIALANTEGGVLLLGIDDDGTVSGQRFIEEEVFVMEKAIREQIFPLLDYEVEIFKLNAKKGVAVFSISKSAQRPHYIQEENRKRAFIRVADRTVQASKEVWEILRKGKYQKDVIFTYGRKETVLMQALEERKSLTLKEYAALAKLPRFLASKTLIKLVLANVLEIIPQEIEDRYQLKESLER</sequence>
<dbReference type="Proteomes" id="UP001595766">
    <property type="component" value="Unassembled WGS sequence"/>
</dbReference>
<dbReference type="Pfam" id="PF04326">
    <property type="entry name" value="SLFN_AlbA_2"/>
    <property type="match status" value="1"/>
</dbReference>
<organism evidence="2 3">
    <name type="scientific">Belliella kenyensis</name>
    <dbReference type="NCBI Taxonomy" id="1472724"/>
    <lineage>
        <taxon>Bacteria</taxon>
        <taxon>Pseudomonadati</taxon>
        <taxon>Bacteroidota</taxon>
        <taxon>Cytophagia</taxon>
        <taxon>Cytophagales</taxon>
        <taxon>Cyclobacteriaceae</taxon>
        <taxon>Belliella</taxon>
    </lineage>
</organism>
<dbReference type="Gene3D" id="3.30.950.30">
    <property type="entry name" value="Schlafen, AAA domain"/>
    <property type="match status" value="1"/>
</dbReference>
<evidence type="ECO:0000313" key="2">
    <source>
        <dbReference type="EMBL" id="MFC3975996.1"/>
    </source>
</evidence>
<accession>A0ABV8EJK8</accession>
<dbReference type="PANTHER" id="PTHR30595">
    <property type="entry name" value="GLPR-RELATED TRANSCRIPTIONAL REPRESSOR"/>
    <property type="match status" value="1"/>
</dbReference>
<comment type="caution">
    <text evidence="2">The sequence shown here is derived from an EMBL/GenBank/DDBJ whole genome shotgun (WGS) entry which is preliminary data.</text>
</comment>
<keyword evidence="3" id="KW-1185">Reference proteome</keyword>
<dbReference type="EMBL" id="JBHSAV010000017">
    <property type="protein sequence ID" value="MFC3975996.1"/>
    <property type="molecule type" value="Genomic_DNA"/>
</dbReference>
<evidence type="ECO:0000259" key="1">
    <source>
        <dbReference type="Pfam" id="PF04326"/>
    </source>
</evidence>
<dbReference type="PANTHER" id="PTHR30595:SF6">
    <property type="entry name" value="SCHLAFEN ALBA-2 DOMAIN-CONTAINING PROTEIN"/>
    <property type="match status" value="1"/>
</dbReference>
<dbReference type="RefSeq" id="WP_241292958.1">
    <property type="nucleotide sequence ID" value="NZ_JAKZGR010000004.1"/>
</dbReference>
<evidence type="ECO:0000313" key="3">
    <source>
        <dbReference type="Proteomes" id="UP001595766"/>
    </source>
</evidence>